<dbReference type="InterPro" id="IPR008967">
    <property type="entry name" value="p53-like_TF_DNA-bd_sf"/>
</dbReference>
<dbReference type="InterPro" id="IPR037059">
    <property type="entry name" value="RHD_DNA_bind_dom_sf"/>
</dbReference>
<name>A0AAV7JDM3_9METZ</name>
<dbReference type="Proteomes" id="UP001165289">
    <property type="component" value="Unassembled WGS sequence"/>
</dbReference>
<dbReference type="Pfam" id="PF00554">
    <property type="entry name" value="RHD_DNA_bind"/>
    <property type="match status" value="1"/>
</dbReference>
<evidence type="ECO:0000313" key="3">
    <source>
        <dbReference type="Proteomes" id="UP001165289"/>
    </source>
</evidence>
<dbReference type="InterPro" id="IPR014756">
    <property type="entry name" value="Ig_E-set"/>
</dbReference>
<dbReference type="PANTHER" id="PTHR24169:SF25">
    <property type="entry name" value="DORSAL-RELATED IMMUNITY FACTOR DIF-RELATED"/>
    <property type="match status" value="1"/>
</dbReference>
<dbReference type="InterPro" id="IPR032397">
    <property type="entry name" value="RHD_dimer"/>
</dbReference>
<dbReference type="InterPro" id="IPR000451">
    <property type="entry name" value="NFkB/Dor"/>
</dbReference>
<evidence type="ECO:0000259" key="1">
    <source>
        <dbReference type="PROSITE" id="PS50254"/>
    </source>
</evidence>
<dbReference type="GO" id="GO:0000978">
    <property type="term" value="F:RNA polymerase II cis-regulatory region sequence-specific DNA binding"/>
    <property type="evidence" value="ECO:0007669"/>
    <property type="project" value="TreeGrafter"/>
</dbReference>
<keyword evidence="3" id="KW-1185">Reference proteome</keyword>
<accession>A0AAV7JDM3</accession>
<comment type="caution">
    <text evidence="2">The sequence shown here is derived from an EMBL/GenBank/DDBJ whole genome shotgun (WGS) entry which is preliminary data.</text>
</comment>
<dbReference type="Gene3D" id="2.60.40.340">
    <property type="entry name" value="Rel homology domain (RHD), DNA-binding domain"/>
    <property type="match status" value="1"/>
</dbReference>
<sequence length="446" mass="50612">MSITSQFLFTDEPAPYGTRFRYVSEGTCHGPILGQSSIQGNRTHPNVTCIGNFQDGLKAILLVSLVSDVSRDPLTYGMHGHTFFGKNVYNGQYIAQLTASDSKFNHQLQGVTVIHTKSSDKNSILSGKYIQDIILSRRGICDYSRLMKLHNSTCTTMQLNLQWLQTEYPEFVSDSKIAASNVQYLANQVRLKFDLFIQDEYTGLYTNPPKTILSQVVHNTRDKEHKPLHIQRSSRSSGSTMGGEEIFLFCDEFIPRDLEVVFYSEEYPGQIIGYGKFSPADIHNKCGIVFKTPPLLHSINIPLRTNFCLKRGEMSSNCFNFLFNPLIQHNVPFQDFGSLYSEPIFSPLKTLPWKSDSPGKIHPQEMPMESFPSAQLINTHEYQNYDHYSQDINPNNSSHYSPFLSKISQVSGLENQSNPFISNFENLPVSNNLQLYPDPNLYNNPL</sequence>
<reference evidence="2 3" key="1">
    <citation type="journal article" date="2023" name="BMC Biol.">
        <title>The compact genome of the sponge Oopsacas minuta (Hexactinellida) is lacking key metazoan core genes.</title>
        <authorList>
            <person name="Santini S."/>
            <person name="Schenkelaars Q."/>
            <person name="Jourda C."/>
            <person name="Duchesne M."/>
            <person name="Belahbib H."/>
            <person name="Rocher C."/>
            <person name="Selva M."/>
            <person name="Riesgo A."/>
            <person name="Vervoort M."/>
            <person name="Leys S.P."/>
            <person name="Kodjabachian L."/>
            <person name="Le Bivic A."/>
            <person name="Borchiellini C."/>
            <person name="Claverie J.M."/>
            <person name="Renard E."/>
        </authorList>
    </citation>
    <scope>NUCLEOTIDE SEQUENCE [LARGE SCALE GENOMIC DNA]</scope>
    <source>
        <strain evidence="2">SPO-2</strain>
    </source>
</reference>
<dbReference type="Gene3D" id="2.60.40.10">
    <property type="entry name" value="Immunoglobulins"/>
    <property type="match status" value="1"/>
</dbReference>
<feature type="domain" description="RHD" evidence="1">
    <location>
        <begin position="2"/>
        <end position="224"/>
    </location>
</feature>
<dbReference type="GO" id="GO:0005737">
    <property type="term" value="C:cytoplasm"/>
    <property type="evidence" value="ECO:0007669"/>
    <property type="project" value="InterPro"/>
</dbReference>
<evidence type="ECO:0000313" key="2">
    <source>
        <dbReference type="EMBL" id="KAI6646872.1"/>
    </source>
</evidence>
<dbReference type="EMBL" id="JAKMXF010000351">
    <property type="protein sequence ID" value="KAI6646872.1"/>
    <property type="molecule type" value="Genomic_DNA"/>
</dbReference>
<dbReference type="InterPro" id="IPR013783">
    <property type="entry name" value="Ig-like_fold"/>
</dbReference>
<dbReference type="Pfam" id="PF16179">
    <property type="entry name" value="RHD_dimer"/>
    <property type="match status" value="1"/>
</dbReference>
<dbReference type="SUPFAM" id="SSF81296">
    <property type="entry name" value="E set domains"/>
    <property type="match status" value="1"/>
</dbReference>
<protein>
    <submittedName>
        <fullName evidence="2">Nuclear factor NF-kappa-B</fullName>
    </submittedName>
</protein>
<dbReference type="SUPFAM" id="SSF49417">
    <property type="entry name" value="p53-like transcription factors"/>
    <property type="match status" value="1"/>
</dbReference>
<organism evidence="2 3">
    <name type="scientific">Oopsacas minuta</name>
    <dbReference type="NCBI Taxonomy" id="111878"/>
    <lineage>
        <taxon>Eukaryota</taxon>
        <taxon>Metazoa</taxon>
        <taxon>Porifera</taxon>
        <taxon>Hexactinellida</taxon>
        <taxon>Hexasterophora</taxon>
        <taxon>Lyssacinosida</taxon>
        <taxon>Leucopsacidae</taxon>
        <taxon>Oopsacas</taxon>
    </lineage>
</organism>
<gene>
    <name evidence="2" type="ORF">LOD99_9141</name>
</gene>
<dbReference type="AlphaFoldDB" id="A0AAV7JDM3"/>
<proteinExistence type="predicted"/>
<dbReference type="PROSITE" id="PS50254">
    <property type="entry name" value="REL_2"/>
    <property type="match status" value="1"/>
</dbReference>
<dbReference type="GO" id="GO:0000981">
    <property type="term" value="F:DNA-binding transcription factor activity, RNA polymerase II-specific"/>
    <property type="evidence" value="ECO:0007669"/>
    <property type="project" value="TreeGrafter"/>
</dbReference>
<dbReference type="PANTHER" id="PTHR24169">
    <property type="entry name" value="NUCLEAR FACTOR NF-KAPPA-B PROTEIN"/>
    <property type="match status" value="1"/>
</dbReference>
<dbReference type="InterPro" id="IPR011539">
    <property type="entry name" value="RHD_DNA_bind_dom"/>
</dbReference>
<dbReference type="PRINTS" id="PR00057">
    <property type="entry name" value="NFKBTNSCPFCT"/>
</dbReference>